<dbReference type="InterPro" id="IPR033130">
    <property type="entry name" value="RNase_T2_His_AS_2"/>
</dbReference>
<evidence type="ECO:0000313" key="7">
    <source>
        <dbReference type="Proteomes" id="UP001175271"/>
    </source>
</evidence>
<dbReference type="AlphaFoldDB" id="A0AA39LW85"/>
<keyword evidence="7" id="KW-1185">Reference proteome</keyword>
<evidence type="ECO:0000256" key="1">
    <source>
        <dbReference type="ARBA" id="ARBA00007469"/>
    </source>
</evidence>
<evidence type="ECO:0000313" key="6">
    <source>
        <dbReference type="EMBL" id="KAK0411932.1"/>
    </source>
</evidence>
<dbReference type="SUPFAM" id="SSF55895">
    <property type="entry name" value="Ribonuclease Rh-like"/>
    <property type="match status" value="1"/>
</dbReference>
<gene>
    <name evidence="6" type="ORF">QR680_005927</name>
</gene>
<feature type="active site" evidence="3">
    <location>
        <position position="114"/>
    </location>
</feature>
<name>A0AA39LW85_9BILA</name>
<organism evidence="6 7">
    <name type="scientific">Steinernema hermaphroditum</name>
    <dbReference type="NCBI Taxonomy" id="289476"/>
    <lineage>
        <taxon>Eukaryota</taxon>
        <taxon>Metazoa</taxon>
        <taxon>Ecdysozoa</taxon>
        <taxon>Nematoda</taxon>
        <taxon>Chromadorea</taxon>
        <taxon>Rhabditida</taxon>
        <taxon>Tylenchina</taxon>
        <taxon>Panagrolaimomorpha</taxon>
        <taxon>Strongyloidoidea</taxon>
        <taxon>Steinernematidae</taxon>
        <taxon>Steinernema</taxon>
    </lineage>
</organism>
<dbReference type="InterPro" id="IPR018188">
    <property type="entry name" value="RNase_T2_His_AS_1"/>
</dbReference>
<dbReference type="CDD" id="cd01061">
    <property type="entry name" value="RNase_T2_euk"/>
    <property type="match status" value="1"/>
</dbReference>
<accession>A0AA39LW85</accession>
<comment type="similarity">
    <text evidence="1 4">Belongs to the RNase T2 family.</text>
</comment>
<comment type="caution">
    <text evidence="6">The sequence shown here is derived from an EMBL/GenBank/DDBJ whole genome shotgun (WGS) entry which is preliminary data.</text>
</comment>
<dbReference type="Gene3D" id="3.90.730.10">
    <property type="entry name" value="Ribonuclease T2-like"/>
    <property type="match status" value="1"/>
</dbReference>
<dbReference type="GO" id="GO:0005576">
    <property type="term" value="C:extracellular region"/>
    <property type="evidence" value="ECO:0007669"/>
    <property type="project" value="TreeGrafter"/>
</dbReference>
<dbReference type="Pfam" id="PF00445">
    <property type="entry name" value="Ribonuclease_T2"/>
    <property type="match status" value="1"/>
</dbReference>
<proteinExistence type="inferred from homology"/>
<dbReference type="PROSITE" id="PS00530">
    <property type="entry name" value="RNASE_T2_1"/>
    <property type="match status" value="1"/>
</dbReference>
<keyword evidence="2" id="KW-1015">Disulfide bond</keyword>
<dbReference type="InterPro" id="IPR036430">
    <property type="entry name" value="RNase_T2-like_sf"/>
</dbReference>
<dbReference type="PANTHER" id="PTHR11240">
    <property type="entry name" value="RIBONUCLEASE T2"/>
    <property type="match status" value="1"/>
</dbReference>
<feature type="transmembrane region" description="Helical" evidence="5">
    <location>
        <begin position="257"/>
        <end position="276"/>
    </location>
</feature>
<dbReference type="InterPro" id="IPR033697">
    <property type="entry name" value="Ribonuclease_T2_eukaryotic"/>
</dbReference>
<feature type="active site" evidence="3">
    <location>
        <position position="118"/>
    </location>
</feature>
<dbReference type="EMBL" id="JAUCMV010000003">
    <property type="protein sequence ID" value="KAK0411932.1"/>
    <property type="molecule type" value="Genomic_DNA"/>
</dbReference>
<dbReference type="GO" id="GO:0033897">
    <property type="term" value="F:ribonuclease T2 activity"/>
    <property type="evidence" value="ECO:0007669"/>
    <property type="project" value="InterPro"/>
</dbReference>
<sequence>MLPLLWKPLLPLFAFYALVGAAADFEFYVLTRQYPTAICRADNEARSDSCKIPGDSDPWTLHGLWPSSRTRKDIEFCTKDKFDERGVKSIWKRLQEVWPNLLAGKGATSFWKHEFEKHGTCALPELKDELGYFNTSIQLHERFNIDQALQDGGIKQSEEKRYSLGDIRGVAESRLGKQRLQLHCVHDKDSDWLLADIRLCLDKSFNPVDCPGLRKHNSKRYFSKLKQGGPLPPVEPCPDEGIKYIESSASRPKTASITSFFLSMFLVGTWICLFRLD</sequence>
<keyword evidence="5" id="KW-0812">Transmembrane</keyword>
<dbReference type="InterPro" id="IPR001568">
    <property type="entry name" value="RNase_T2-like"/>
</dbReference>
<dbReference type="PANTHER" id="PTHR11240:SF22">
    <property type="entry name" value="RIBONUCLEASE T2"/>
    <property type="match status" value="1"/>
</dbReference>
<evidence type="ECO:0000256" key="3">
    <source>
        <dbReference type="PIRSR" id="PIRSR633697-1"/>
    </source>
</evidence>
<feature type="active site" evidence="3">
    <location>
        <position position="62"/>
    </location>
</feature>
<dbReference type="PROSITE" id="PS00531">
    <property type="entry name" value="RNASE_T2_2"/>
    <property type="match status" value="1"/>
</dbReference>
<dbReference type="GO" id="GO:0006401">
    <property type="term" value="P:RNA catabolic process"/>
    <property type="evidence" value="ECO:0007669"/>
    <property type="project" value="TreeGrafter"/>
</dbReference>
<keyword evidence="5" id="KW-0472">Membrane</keyword>
<reference evidence="6" key="1">
    <citation type="submission" date="2023-06" db="EMBL/GenBank/DDBJ databases">
        <title>Genomic analysis of the entomopathogenic nematode Steinernema hermaphroditum.</title>
        <authorList>
            <person name="Schwarz E.M."/>
            <person name="Heppert J.K."/>
            <person name="Baniya A."/>
            <person name="Schwartz H.T."/>
            <person name="Tan C.-H."/>
            <person name="Antoshechkin I."/>
            <person name="Sternberg P.W."/>
            <person name="Goodrich-Blair H."/>
            <person name="Dillman A.R."/>
        </authorList>
    </citation>
    <scope>NUCLEOTIDE SEQUENCE</scope>
    <source>
        <strain evidence="6">PS9179</strain>
        <tissue evidence="6">Whole animal</tissue>
    </source>
</reference>
<dbReference type="GO" id="GO:0003723">
    <property type="term" value="F:RNA binding"/>
    <property type="evidence" value="ECO:0007669"/>
    <property type="project" value="InterPro"/>
</dbReference>
<evidence type="ECO:0000256" key="4">
    <source>
        <dbReference type="RuleBase" id="RU004328"/>
    </source>
</evidence>
<keyword evidence="5" id="KW-1133">Transmembrane helix</keyword>
<evidence type="ECO:0000256" key="2">
    <source>
        <dbReference type="ARBA" id="ARBA00023157"/>
    </source>
</evidence>
<protein>
    <submittedName>
        <fullName evidence="6">Uncharacterized protein</fullName>
    </submittedName>
</protein>
<dbReference type="Proteomes" id="UP001175271">
    <property type="component" value="Unassembled WGS sequence"/>
</dbReference>
<evidence type="ECO:0000256" key="5">
    <source>
        <dbReference type="SAM" id="Phobius"/>
    </source>
</evidence>